<dbReference type="PROSITE" id="PS50011">
    <property type="entry name" value="PROTEIN_KINASE_DOM"/>
    <property type="match status" value="1"/>
</dbReference>
<name>A0A835DQ31_TETSI</name>
<dbReference type="Gene3D" id="2.130.10.10">
    <property type="entry name" value="YVTN repeat-like/Quinoprotein amine dehydrogenase"/>
    <property type="match status" value="2"/>
</dbReference>
<dbReference type="InterPro" id="IPR020472">
    <property type="entry name" value="WD40_PAC1"/>
</dbReference>
<dbReference type="InterPro" id="IPR011009">
    <property type="entry name" value="Kinase-like_dom_sf"/>
</dbReference>
<dbReference type="PROSITE" id="PS50294">
    <property type="entry name" value="WD_REPEATS_REGION"/>
    <property type="match status" value="1"/>
</dbReference>
<dbReference type="Gene3D" id="3.30.40.10">
    <property type="entry name" value="Zinc/RING finger domain, C3HC4 (zinc finger)"/>
    <property type="match status" value="1"/>
</dbReference>
<evidence type="ECO:0000259" key="8">
    <source>
        <dbReference type="PROSITE" id="PS50011"/>
    </source>
</evidence>
<keyword evidence="11" id="KW-1185">Reference proteome</keyword>
<evidence type="ECO:0000256" key="1">
    <source>
        <dbReference type="ARBA" id="ARBA00022574"/>
    </source>
</evidence>
<reference evidence="10 11" key="1">
    <citation type="submission" date="2020-04" db="EMBL/GenBank/DDBJ databases">
        <title>Plant Genome Project.</title>
        <authorList>
            <person name="Zhang R.-G."/>
        </authorList>
    </citation>
    <scope>NUCLEOTIDE SEQUENCE [LARGE SCALE GENOMIC DNA]</scope>
    <source>
        <strain evidence="10">YNK0</strain>
        <tissue evidence="10">Leaf</tissue>
    </source>
</reference>
<dbReference type="Gene3D" id="1.10.510.10">
    <property type="entry name" value="Transferase(Phosphotransferase) domain 1"/>
    <property type="match status" value="1"/>
</dbReference>
<accession>A0A835DQ31</accession>
<dbReference type="PROSITE" id="PS50089">
    <property type="entry name" value="ZF_RING_2"/>
    <property type="match status" value="1"/>
</dbReference>
<dbReference type="InterPro" id="IPR027370">
    <property type="entry name" value="Znf-RING_euk"/>
</dbReference>
<dbReference type="PROSITE" id="PS50082">
    <property type="entry name" value="WD_REPEATS_2"/>
    <property type="match status" value="2"/>
</dbReference>
<dbReference type="OMA" id="WKCINGS"/>
<keyword evidence="3" id="KW-0677">Repeat</keyword>
<dbReference type="InterPro" id="IPR013083">
    <property type="entry name" value="Znf_RING/FYVE/PHD"/>
</dbReference>
<keyword evidence="4 6" id="KW-0863">Zinc-finger</keyword>
<dbReference type="SUPFAM" id="SSF50978">
    <property type="entry name" value="WD40 repeat-like"/>
    <property type="match status" value="1"/>
</dbReference>
<dbReference type="SUPFAM" id="SSF57850">
    <property type="entry name" value="RING/U-box"/>
    <property type="match status" value="1"/>
</dbReference>
<dbReference type="InterPro" id="IPR036322">
    <property type="entry name" value="WD40_repeat_dom_sf"/>
</dbReference>
<dbReference type="SMART" id="SM00184">
    <property type="entry name" value="RING"/>
    <property type="match status" value="1"/>
</dbReference>
<protein>
    <submittedName>
        <fullName evidence="10">Uncharacterized protein</fullName>
    </submittedName>
</protein>
<keyword evidence="5" id="KW-0862">Zinc</keyword>
<feature type="domain" description="RING-type" evidence="9">
    <location>
        <begin position="6"/>
        <end position="51"/>
    </location>
</feature>
<dbReference type="Pfam" id="PF00400">
    <property type="entry name" value="WD40"/>
    <property type="match status" value="2"/>
</dbReference>
<organism evidence="10 11">
    <name type="scientific">Tetracentron sinense</name>
    <name type="common">Spur-leaf</name>
    <dbReference type="NCBI Taxonomy" id="13715"/>
    <lineage>
        <taxon>Eukaryota</taxon>
        <taxon>Viridiplantae</taxon>
        <taxon>Streptophyta</taxon>
        <taxon>Embryophyta</taxon>
        <taxon>Tracheophyta</taxon>
        <taxon>Spermatophyta</taxon>
        <taxon>Magnoliopsida</taxon>
        <taxon>Trochodendrales</taxon>
        <taxon>Trochodendraceae</taxon>
        <taxon>Tetracentron</taxon>
    </lineage>
</organism>
<evidence type="ECO:0000256" key="7">
    <source>
        <dbReference type="PROSITE-ProRule" id="PRU00221"/>
    </source>
</evidence>
<evidence type="ECO:0000313" key="11">
    <source>
        <dbReference type="Proteomes" id="UP000655225"/>
    </source>
</evidence>
<dbReference type="PRINTS" id="PR00320">
    <property type="entry name" value="GPROTEINBRPT"/>
</dbReference>
<keyword evidence="1 7" id="KW-0853">WD repeat</keyword>
<dbReference type="EMBL" id="JABCRI010000002">
    <property type="protein sequence ID" value="KAF8411738.1"/>
    <property type="molecule type" value="Genomic_DNA"/>
</dbReference>
<dbReference type="GO" id="GO:0008270">
    <property type="term" value="F:zinc ion binding"/>
    <property type="evidence" value="ECO:0007669"/>
    <property type="project" value="UniProtKB-KW"/>
</dbReference>
<comment type="caution">
    <text evidence="10">The sequence shown here is derived from an EMBL/GenBank/DDBJ whole genome shotgun (WGS) entry which is preliminary data.</text>
</comment>
<dbReference type="SUPFAM" id="SSF56112">
    <property type="entry name" value="Protein kinase-like (PK-like)"/>
    <property type="match status" value="1"/>
</dbReference>
<dbReference type="Pfam" id="PF13445">
    <property type="entry name" value="zf-RING_UBOX"/>
    <property type="match status" value="1"/>
</dbReference>
<evidence type="ECO:0000256" key="4">
    <source>
        <dbReference type="ARBA" id="ARBA00022771"/>
    </source>
</evidence>
<feature type="domain" description="Protein kinase" evidence="8">
    <location>
        <begin position="159"/>
        <end position="487"/>
    </location>
</feature>
<dbReference type="Proteomes" id="UP000655225">
    <property type="component" value="Unassembled WGS sequence"/>
</dbReference>
<dbReference type="SMART" id="SM00320">
    <property type="entry name" value="WD40"/>
    <property type="match status" value="5"/>
</dbReference>
<dbReference type="AlphaFoldDB" id="A0A835DQ31"/>
<evidence type="ECO:0000256" key="3">
    <source>
        <dbReference type="ARBA" id="ARBA00022737"/>
    </source>
</evidence>
<proteinExistence type="predicted"/>
<dbReference type="CDD" id="cd16587">
    <property type="entry name" value="RING-HC_TRIM32_C-VII"/>
    <property type="match status" value="1"/>
</dbReference>
<dbReference type="GO" id="GO:0005524">
    <property type="term" value="F:ATP binding"/>
    <property type="evidence" value="ECO:0007669"/>
    <property type="project" value="InterPro"/>
</dbReference>
<dbReference type="InterPro" id="IPR015943">
    <property type="entry name" value="WD40/YVTN_repeat-like_dom_sf"/>
</dbReference>
<dbReference type="PANTHER" id="PTHR44489">
    <property type="match status" value="1"/>
</dbReference>
<evidence type="ECO:0000259" key="9">
    <source>
        <dbReference type="PROSITE" id="PS50089"/>
    </source>
</evidence>
<evidence type="ECO:0000256" key="2">
    <source>
        <dbReference type="ARBA" id="ARBA00022723"/>
    </source>
</evidence>
<dbReference type="PANTHER" id="PTHR44489:SF11">
    <property type="entry name" value="WD REPEAT DOMAIN 86"/>
    <property type="match status" value="1"/>
</dbReference>
<sequence>MELPECPVCLQVYNNEETIPRVLSCGHSACEACLTLLPQRFPNTIRCPACNQLVLYPPHPHGPSALPKNIDLLRFIHQQHPFPNPNPNSSQPLKTINPTSSQPQFLPRLWSEDFYSNWKDWILPMDSVSVEEMSDDLCSVFQGRITSFSSPSPIRLSCFRENQMVSLVRVASSFLSDPASAFNFSYVARIMEALNRMDERGRDELGSIVRALSRQFRVCKVYGLWMNSEDGCIFLVCERFQGNLLERLNESRNGVAADLDGLTDEKLNWGIEDGMLGIAMAGMELFEAVIGFHSEGLVSGCLALSCFRFDDFGRIYADPNEILVTGRRVRKCIAEATSEKRISDYLDTEVTFTNLLKTQAFVSPEVLFELLYNESIVPECGSLGFSVGYGSDVWSLACILVRILIGNPFTEELFRSLHRLFSTTSEENRSERLDLYMGWMEKVSSALGNILGTKFASLQHILCRCLSFDPESRPLVTDAWRCIRELVIKPHVDILASVKGTIAKENAVHCLILGELCHLLKETENKSESQEKDDSSGADVDQVGEMRVNRDLFEGMSVGTVKSIDLQGHLDCITGLAVGGGFLFSSSSDKTVHVWSLQDFAHLQSLRGHEHRVMAVVFVDEEQPLCISGDSGGGIFVWGIGLSLGQEPLQKWYEQKDWRYTGIHALTVSGTEYLYTGSGDKSIKAWSLRDYTLTCTMNGHKSVVSTLAVCDGILYSGSWDGTIRLWCLNDHSPLTVLGDVAPGNMASVLSLSVDSHMLVAAHENGFVKIWRHDVLVRSTQTRDGAIFALGMEGKWIFMGGWNKTVYVQELAGDDFEIDTRSVGSIACDSVITALLYWQGKLFVGFADKVIKMSILYSRASNARHRGLSNIDFSCTANPSSL</sequence>
<gene>
    <name evidence="10" type="ORF">HHK36_004296</name>
</gene>
<keyword evidence="2" id="KW-0479">Metal-binding</keyword>
<feature type="repeat" description="WD" evidence="7">
    <location>
        <begin position="566"/>
        <end position="605"/>
    </location>
</feature>
<dbReference type="InterPro" id="IPR000719">
    <property type="entry name" value="Prot_kinase_dom"/>
</dbReference>
<dbReference type="InterPro" id="IPR001680">
    <property type="entry name" value="WD40_rpt"/>
</dbReference>
<feature type="repeat" description="WD" evidence="7">
    <location>
        <begin position="697"/>
        <end position="736"/>
    </location>
</feature>
<dbReference type="SMART" id="SM00220">
    <property type="entry name" value="S_TKc"/>
    <property type="match status" value="1"/>
</dbReference>
<dbReference type="InterPro" id="IPR044715">
    <property type="entry name" value="WDR86-like"/>
</dbReference>
<evidence type="ECO:0000256" key="5">
    <source>
        <dbReference type="ARBA" id="ARBA00022833"/>
    </source>
</evidence>
<evidence type="ECO:0000256" key="6">
    <source>
        <dbReference type="PROSITE-ProRule" id="PRU00175"/>
    </source>
</evidence>
<dbReference type="OrthoDB" id="674604at2759"/>
<dbReference type="InterPro" id="IPR001841">
    <property type="entry name" value="Znf_RING"/>
</dbReference>
<evidence type="ECO:0000313" key="10">
    <source>
        <dbReference type="EMBL" id="KAF8411738.1"/>
    </source>
</evidence>
<dbReference type="GO" id="GO:0004672">
    <property type="term" value="F:protein kinase activity"/>
    <property type="evidence" value="ECO:0007669"/>
    <property type="project" value="InterPro"/>
</dbReference>